<evidence type="ECO:0000256" key="5">
    <source>
        <dbReference type="ARBA" id="ARBA00022833"/>
    </source>
</evidence>
<dbReference type="EMBL" id="JANEYF010002516">
    <property type="protein sequence ID" value="KAJ8945366.1"/>
    <property type="molecule type" value="Genomic_DNA"/>
</dbReference>
<keyword evidence="5" id="KW-0862">Zinc</keyword>
<dbReference type="PANTHER" id="PTHR16515">
    <property type="entry name" value="PR DOMAIN ZINC FINGER PROTEIN"/>
    <property type="match status" value="1"/>
</dbReference>
<organism evidence="10 11">
    <name type="scientific">Rhamnusium bicolor</name>
    <dbReference type="NCBI Taxonomy" id="1586634"/>
    <lineage>
        <taxon>Eukaryota</taxon>
        <taxon>Metazoa</taxon>
        <taxon>Ecdysozoa</taxon>
        <taxon>Arthropoda</taxon>
        <taxon>Hexapoda</taxon>
        <taxon>Insecta</taxon>
        <taxon>Pterygota</taxon>
        <taxon>Neoptera</taxon>
        <taxon>Endopterygota</taxon>
        <taxon>Coleoptera</taxon>
        <taxon>Polyphaga</taxon>
        <taxon>Cucujiformia</taxon>
        <taxon>Chrysomeloidea</taxon>
        <taxon>Cerambycidae</taxon>
        <taxon>Lepturinae</taxon>
        <taxon>Rhagiini</taxon>
        <taxon>Rhamnusium</taxon>
    </lineage>
</organism>
<feature type="domain" description="C2H2-type" evidence="9">
    <location>
        <begin position="347"/>
        <end position="374"/>
    </location>
</feature>
<evidence type="ECO:0000313" key="11">
    <source>
        <dbReference type="Proteomes" id="UP001162156"/>
    </source>
</evidence>
<keyword evidence="2" id="KW-0479">Metal-binding</keyword>
<name>A0AAV8Y2D0_9CUCU</name>
<dbReference type="SUPFAM" id="SSF57667">
    <property type="entry name" value="beta-beta-alpha zinc fingers"/>
    <property type="match status" value="3"/>
</dbReference>
<evidence type="ECO:0000256" key="6">
    <source>
        <dbReference type="ARBA" id="ARBA00023125"/>
    </source>
</evidence>
<comment type="subcellular location">
    <subcellularLocation>
        <location evidence="1">Nucleus</location>
    </subcellularLocation>
</comment>
<keyword evidence="3" id="KW-0677">Repeat</keyword>
<dbReference type="SMART" id="SM00355">
    <property type="entry name" value="ZnF_C2H2"/>
    <property type="match status" value="6"/>
</dbReference>
<feature type="domain" description="C2H2-type" evidence="9">
    <location>
        <begin position="374"/>
        <end position="401"/>
    </location>
</feature>
<dbReference type="PROSITE" id="PS00028">
    <property type="entry name" value="ZINC_FINGER_C2H2_1"/>
    <property type="match status" value="3"/>
</dbReference>
<keyword evidence="6" id="KW-0238">DNA-binding</keyword>
<evidence type="ECO:0000313" key="10">
    <source>
        <dbReference type="EMBL" id="KAJ8945366.1"/>
    </source>
</evidence>
<evidence type="ECO:0000256" key="4">
    <source>
        <dbReference type="ARBA" id="ARBA00022771"/>
    </source>
</evidence>
<dbReference type="GO" id="GO:0000785">
    <property type="term" value="C:chromatin"/>
    <property type="evidence" value="ECO:0007669"/>
    <property type="project" value="UniProtKB-ARBA"/>
</dbReference>
<reference evidence="10" key="1">
    <citation type="journal article" date="2023" name="Insect Mol. Biol.">
        <title>Genome sequencing provides insights into the evolution of gene families encoding plant cell wall-degrading enzymes in longhorned beetles.</title>
        <authorList>
            <person name="Shin N.R."/>
            <person name="Okamura Y."/>
            <person name="Kirsch R."/>
            <person name="Pauchet Y."/>
        </authorList>
    </citation>
    <scope>NUCLEOTIDE SEQUENCE</scope>
    <source>
        <strain evidence="10">RBIC_L_NR</strain>
    </source>
</reference>
<keyword evidence="11" id="KW-1185">Reference proteome</keyword>
<dbReference type="FunFam" id="3.30.160.60:FF:001767">
    <property type="entry name" value="Zinc finger protein 629"/>
    <property type="match status" value="1"/>
</dbReference>
<feature type="domain" description="C2H2-type" evidence="9">
    <location>
        <begin position="272"/>
        <end position="299"/>
    </location>
</feature>
<accession>A0AAV8Y2D0</accession>
<evidence type="ECO:0000256" key="1">
    <source>
        <dbReference type="ARBA" id="ARBA00004123"/>
    </source>
</evidence>
<evidence type="ECO:0000256" key="8">
    <source>
        <dbReference type="PROSITE-ProRule" id="PRU00042"/>
    </source>
</evidence>
<comment type="caution">
    <text evidence="10">The sequence shown here is derived from an EMBL/GenBank/DDBJ whole genome shotgun (WGS) entry which is preliminary data.</text>
</comment>
<dbReference type="InterPro" id="IPR036236">
    <property type="entry name" value="Znf_C2H2_sf"/>
</dbReference>
<protein>
    <recommendedName>
        <fullName evidence="9">C2H2-type domain-containing protein</fullName>
    </recommendedName>
</protein>
<dbReference type="Pfam" id="PF00096">
    <property type="entry name" value="zf-C2H2"/>
    <property type="match status" value="3"/>
</dbReference>
<dbReference type="Proteomes" id="UP001162156">
    <property type="component" value="Unassembled WGS sequence"/>
</dbReference>
<evidence type="ECO:0000256" key="7">
    <source>
        <dbReference type="ARBA" id="ARBA00023242"/>
    </source>
</evidence>
<dbReference type="GO" id="GO:0040029">
    <property type="term" value="P:epigenetic regulation of gene expression"/>
    <property type="evidence" value="ECO:0007669"/>
    <property type="project" value="UniProtKB-ARBA"/>
</dbReference>
<gene>
    <name evidence="10" type="ORF">NQ314_009267</name>
</gene>
<sequence>MKTTTVNNCIFKCTTPRPYMYSATSEDFQPNISNTYTKSNPLAYPTSILQNQYMFLPPPMLPHNYVRYPNSRNFNMNPEMPIGLATQPLANVGLTNIQRNHENIFMNRSTCLPHTANWCPTLSSMENFSTTRLTPNYIGNKNMYNTASTLMLLTANTNGAVPNLPQSKTASTIKDLTFPHQESYITKNGSNISPAESCFTIPETSKENSSYNSSNIEVILMGYKNPFDYPKYNMDDPMYNIDVPKYNIDVSLRLPSNKPKEESKPPQLIIKWICAICNEEKKSKQSLIDHYEFHKKEKEKLDAENSKKYLADKSNSRKKIECERCSLDFPDEITLSRHSYSAHSLSSLCFVCGKIFGNAEKLKFHMKLHADKNYVCNVCGKSFHTSNTLVVHLRTHSGEKPYKCTTCDKCFTQRSPLVIHQRLHTGERPFVCPTCDKRFVSRSTLSSHSKTCR</sequence>
<dbReference type="AlphaFoldDB" id="A0AAV8Y2D0"/>
<dbReference type="PROSITE" id="PS50157">
    <property type="entry name" value="ZINC_FINGER_C2H2_2"/>
    <property type="match status" value="5"/>
</dbReference>
<evidence type="ECO:0000259" key="9">
    <source>
        <dbReference type="PROSITE" id="PS50157"/>
    </source>
</evidence>
<dbReference type="Gene3D" id="3.30.160.60">
    <property type="entry name" value="Classic Zinc Finger"/>
    <property type="match status" value="4"/>
</dbReference>
<feature type="domain" description="C2H2-type" evidence="9">
    <location>
        <begin position="430"/>
        <end position="453"/>
    </location>
</feature>
<dbReference type="FunFam" id="3.30.160.60:FF:000478">
    <property type="entry name" value="Zinc finger protein 133"/>
    <property type="match status" value="1"/>
</dbReference>
<evidence type="ECO:0000256" key="3">
    <source>
        <dbReference type="ARBA" id="ARBA00022737"/>
    </source>
</evidence>
<keyword evidence="7" id="KW-0539">Nucleus</keyword>
<dbReference type="GO" id="GO:0008270">
    <property type="term" value="F:zinc ion binding"/>
    <property type="evidence" value="ECO:0007669"/>
    <property type="project" value="UniProtKB-KW"/>
</dbReference>
<dbReference type="GO" id="GO:0043565">
    <property type="term" value="F:sequence-specific DNA binding"/>
    <property type="evidence" value="ECO:0007669"/>
    <property type="project" value="UniProtKB-ARBA"/>
</dbReference>
<keyword evidence="4 8" id="KW-0863">Zinc-finger</keyword>
<dbReference type="PANTHER" id="PTHR16515:SF49">
    <property type="entry name" value="GASTRULA ZINC FINGER PROTEIN XLCGF49.1-LIKE-RELATED"/>
    <property type="match status" value="1"/>
</dbReference>
<dbReference type="GO" id="GO:0005634">
    <property type="term" value="C:nucleus"/>
    <property type="evidence" value="ECO:0007669"/>
    <property type="project" value="UniProtKB-SubCell"/>
</dbReference>
<dbReference type="InterPro" id="IPR050331">
    <property type="entry name" value="Zinc_finger"/>
</dbReference>
<feature type="domain" description="C2H2-type" evidence="9">
    <location>
        <begin position="402"/>
        <end position="429"/>
    </location>
</feature>
<dbReference type="InterPro" id="IPR013087">
    <property type="entry name" value="Znf_C2H2_type"/>
</dbReference>
<proteinExistence type="predicted"/>
<evidence type="ECO:0000256" key="2">
    <source>
        <dbReference type="ARBA" id="ARBA00022723"/>
    </source>
</evidence>
<dbReference type="FunFam" id="3.30.160.60:FF:000690">
    <property type="entry name" value="Zinc finger protein 354C"/>
    <property type="match status" value="1"/>
</dbReference>
<dbReference type="GO" id="GO:0003682">
    <property type="term" value="F:chromatin binding"/>
    <property type="evidence" value="ECO:0007669"/>
    <property type="project" value="UniProtKB-ARBA"/>
</dbReference>